<dbReference type="EMBL" id="JACIDT010000060">
    <property type="protein sequence ID" value="MBB3928967.1"/>
    <property type="molecule type" value="Genomic_DNA"/>
</dbReference>
<organism evidence="1 2">
    <name type="scientific">Sphingobium jiangsuense</name>
    <dbReference type="NCBI Taxonomy" id="870476"/>
    <lineage>
        <taxon>Bacteria</taxon>
        <taxon>Pseudomonadati</taxon>
        <taxon>Pseudomonadota</taxon>
        <taxon>Alphaproteobacteria</taxon>
        <taxon>Sphingomonadales</taxon>
        <taxon>Sphingomonadaceae</taxon>
        <taxon>Sphingobium</taxon>
    </lineage>
</organism>
<dbReference type="Proteomes" id="UP000571950">
    <property type="component" value="Unassembled WGS sequence"/>
</dbReference>
<evidence type="ECO:0000313" key="1">
    <source>
        <dbReference type="EMBL" id="MBB3928967.1"/>
    </source>
</evidence>
<sequence>MEAQDIRLACLKLAHQRTGTATEVIADAQALVDFVLGNPSRDAT</sequence>
<keyword evidence="2" id="KW-1185">Reference proteome</keyword>
<reference evidence="1 2" key="1">
    <citation type="submission" date="2020-08" db="EMBL/GenBank/DDBJ databases">
        <title>Genomic Encyclopedia of Type Strains, Phase IV (KMG-IV): sequencing the most valuable type-strain genomes for metagenomic binning, comparative biology and taxonomic classification.</title>
        <authorList>
            <person name="Goeker M."/>
        </authorList>
    </citation>
    <scope>NUCLEOTIDE SEQUENCE [LARGE SCALE GENOMIC DNA]</scope>
    <source>
        <strain evidence="1 2">DSM 26189</strain>
    </source>
</reference>
<gene>
    <name evidence="1" type="ORF">GGR43_004718</name>
</gene>
<dbReference type="AlphaFoldDB" id="A0A7W6BPH4"/>
<name>A0A7W6BPH4_9SPHN</name>
<comment type="caution">
    <text evidence="1">The sequence shown here is derived from an EMBL/GenBank/DDBJ whole genome shotgun (WGS) entry which is preliminary data.</text>
</comment>
<proteinExistence type="predicted"/>
<accession>A0A7W6BPH4</accession>
<feature type="non-terminal residue" evidence="1">
    <location>
        <position position="44"/>
    </location>
</feature>
<evidence type="ECO:0000313" key="2">
    <source>
        <dbReference type="Proteomes" id="UP000571950"/>
    </source>
</evidence>
<protein>
    <submittedName>
        <fullName evidence="1">Uncharacterized protein</fullName>
    </submittedName>
</protein>